<dbReference type="EMBL" id="JAUCGR010000003">
    <property type="protein sequence ID" value="MDM7832335.1"/>
    <property type="molecule type" value="Genomic_DNA"/>
</dbReference>
<feature type="domain" description="VOC" evidence="1">
    <location>
        <begin position="10"/>
        <end position="130"/>
    </location>
</feature>
<evidence type="ECO:0000313" key="3">
    <source>
        <dbReference type="Proteomes" id="UP001321453"/>
    </source>
</evidence>
<dbReference type="InterPro" id="IPR052164">
    <property type="entry name" value="Anthracycline_SecMetBiosynth"/>
</dbReference>
<dbReference type="RefSeq" id="WP_289447775.1">
    <property type="nucleotide sequence ID" value="NZ_JAUCGR010000003.1"/>
</dbReference>
<feature type="domain" description="VOC" evidence="1">
    <location>
        <begin position="144"/>
        <end position="277"/>
    </location>
</feature>
<dbReference type="CDD" id="cd07247">
    <property type="entry name" value="SgaA_N_like"/>
    <property type="match status" value="1"/>
</dbReference>
<dbReference type="InterPro" id="IPR004360">
    <property type="entry name" value="Glyas_Fos-R_dOase_dom"/>
</dbReference>
<comment type="caution">
    <text evidence="2">The sequence shown here is derived from an EMBL/GenBank/DDBJ whole genome shotgun (WGS) entry which is preliminary data.</text>
</comment>
<dbReference type="Proteomes" id="UP001321453">
    <property type="component" value="Unassembled WGS sequence"/>
</dbReference>
<dbReference type="InterPro" id="IPR037523">
    <property type="entry name" value="VOC_core"/>
</dbReference>
<dbReference type="Gene3D" id="3.10.180.10">
    <property type="entry name" value="2,3-Dihydroxybiphenyl 1,2-Dioxygenase, domain 1"/>
    <property type="match status" value="2"/>
</dbReference>
<proteinExistence type="predicted"/>
<gene>
    <name evidence="2" type="ORF">QRT05_13405</name>
</gene>
<dbReference type="SUPFAM" id="SSF54593">
    <property type="entry name" value="Glyoxalase/Bleomycin resistance protein/Dihydroxybiphenyl dioxygenase"/>
    <property type="match status" value="1"/>
</dbReference>
<evidence type="ECO:0000313" key="2">
    <source>
        <dbReference type="EMBL" id="MDM7832335.1"/>
    </source>
</evidence>
<dbReference type="PANTHER" id="PTHR33993:SF14">
    <property type="entry name" value="GB|AAF24581.1"/>
    <property type="match status" value="1"/>
</dbReference>
<organism evidence="2 3">
    <name type="scientific">Cellulomonas edaphi</name>
    <dbReference type="NCBI Taxonomy" id="3053468"/>
    <lineage>
        <taxon>Bacteria</taxon>
        <taxon>Bacillati</taxon>
        <taxon>Actinomycetota</taxon>
        <taxon>Actinomycetes</taxon>
        <taxon>Micrococcales</taxon>
        <taxon>Cellulomonadaceae</taxon>
        <taxon>Cellulomonas</taxon>
    </lineage>
</organism>
<evidence type="ECO:0000259" key="1">
    <source>
        <dbReference type="PROSITE" id="PS51819"/>
    </source>
</evidence>
<protein>
    <submittedName>
        <fullName evidence="2">VOC family protein</fullName>
    </submittedName>
</protein>
<accession>A0ABT7S9N8</accession>
<dbReference type="PROSITE" id="PS51819">
    <property type="entry name" value="VOC"/>
    <property type="match status" value="2"/>
</dbReference>
<name>A0ABT7S9N8_9CELL</name>
<dbReference type="InterPro" id="IPR029068">
    <property type="entry name" value="Glyas_Bleomycin-R_OHBP_Dase"/>
</dbReference>
<dbReference type="PANTHER" id="PTHR33993">
    <property type="entry name" value="GLYOXALASE-RELATED"/>
    <property type="match status" value="1"/>
</dbReference>
<dbReference type="Pfam" id="PF00903">
    <property type="entry name" value="Glyoxalase"/>
    <property type="match status" value="2"/>
</dbReference>
<keyword evidence="3" id="KW-1185">Reference proteome</keyword>
<reference evidence="2 3" key="1">
    <citation type="submission" date="2023-06" db="EMBL/GenBank/DDBJ databases">
        <title>Cellulomonas sp. MW9 Whole genome sequence.</title>
        <authorList>
            <person name="Park S."/>
        </authorList>
    </citation>
    <scope>NUCLEOTIDE SEQUENCE [LARGE SCALE GENOMIC DNA]</scope>
    <source>
        <strain evidence="2 3">MW9</strain>
    </source>
</reference>
<sequence>MTQQRTYPAGVTSWVDIEQRDVEAAKAFYGAVLGWTFHDATPPGLPTRYVIAQVDGRDAAGIGGPAGPAGDDPGDPTWHTYVAVDDIATALQTADAAGLSVAVGPTVAGEGGTWAQVVDPEGATLRLWQPKRRLGAQIVNEPGTWNFSDLRTGDVAAARAIYERAFGWAIDDVGYGTLIRVPGYGDHLAATVDPGIHERQAGVPVPPGFADAIGWVAPLGEGETAHWHVSFAVADRAETARLAASNGGEVIEVKDTGWTREALVRDPQGAIFTASQFAPPR</sequence>